<keyword evidence="2" id="KW-1185">Reference proteome</keyword>
<dbReference type="RefSeq" id="XP_017303227.1">
    <property type="nucleotide sequence ID" value="XM_017447738.2"/>
</dbReference>
<evidence type="ECO:0000313" key="6">
    <source>
        <dbReference type="RefSeq" id="XP_017303227.1"/>
    </source>
</evidence>
<feature type="signal peptide" evidence="1">
    <location>
        <begin position="1"/>
        <end position="21"/>
    </location>
</feature>
<dbReference type="AlphaFoldDB" id="A0A1S3DGT7"/>
<evidence type="ECO:0000313" key="2">
    <source>
        <dbReference type="Proteomes" id="UP000079169"/>
    </source>
</evidence>
<dbReference type="Proteomes" id="UP000079169">
    <property type="component" value="Unplaced"/>
</dbReference>
<accession>A0A1S3DGT7</accession>
<reference evidence="3 4" key="1">
    <citation type="submission" date="2025-04" db="UniProtKB">
        <authorList>
            <consortium name="RefSeq"/>
        </authorList>
    </citation>
    <scope>IDENTIFICATION</scope>
</reference>
<dbReference type="RefSeq" id="XP_017301463.1">
    <property type="nucleotide sequence ID" value="XM_017445974.2"/>
</dbReference>
<dbReference type="RefSeq" id="XP_008481487.1">
    <property type="nucleotide sequence ID" value="XM_008483265.3"/>
</dbReference>
<dbReference type="KEGG" id="dci:103513847"/>
<proteinExistence type="predicted"/>
<sequence>MFCHVAAFTLLLACLPQDGLAFFYRNRLVYSTLDPEPSWAPEDLAWAAEHRQFWDDVEAGRITGFHNEGFYTKSSSEKEWGEQCREQYVQEAKDLAVFKERTWGHIENVFLQTFDILGHKWEKTKRQVRNIQDWITATFFLRDPKAKKNMLNNVEINKFHNKRRQEYINKRWKELWGDIKIYKEMISRMANVYFKYNYPDGAIRTHINNWLGIKNELLEKALQERTTKRVKPSSTRIYDEWFLQNYQSIIKDHADKRKK</sequence>
<evidence type="ECO:0000313" key="5">
    <source>
        <dbReference type="RefSeq" id="XP_017301463.1"/>
    </source>
</evidence>
<feature type="chain" id="PRO_5010479163" evidence="1">
    <location>
        <begin position="22"/>
        <end position="259"/>
    </location>
</feature>
<dbReference type="GeneID" id="103518204"/>
<name>A0A1S3DGT7_DIACI</name>
<evidence type="ECO:0000256" key="1">
    <source>
        <dbReference type="SAM" id="SignalP"/>
    </source>
</evidence>
<gene>
    <name evidence="4 6" type="primary">LOC103518204</name>
    <name evidence="3 5" type="synonym">LOC103513847</name>
</gene>
<dbReference type="PaxDb" id="121845-A0A1S3DGT7"/>
<protein>
    <submittedName>
        <fullName evidence="5">Uncharacterized protein LOC103513847 isoform X1</fullName>
    </submittedName>
    <submittedName>
        <fullName evidence="3">Uncharacterized protein LOC103513847 isoform X2</fullName>
    </submittedName>
    <submittedName>
        <fullName evidence="4 6">Uncharacterized protein LOC103518204</fullName>
    </submittedName>
</protein>
<keyword evidence="1" id="KW-0732">Signal</keyword>
<organism evidence="2 4">
    <name type="scientific">Diaphorina citri</name>
    <name type="common">Asian citrus psyllid</name>
    <dbReference type="NCBI Taxonomy" id="121845"/>
    <lineage>
        <taxon>Eukaryota</taxon>
        <taxon>Metazoa</taxon>
        <taxon>Ecdysozoa</taxon>
        <taxon>Arthropoda</taxon>
        <taxon>Hexapoda</taxon>
        <taxon>Insecta</taxon>
        <taxon>Pterygota</taxon>
        <taxon>Neoptera</taxon>
        <taxon>Paraneoptera</taxon>
        <taxon>Hemiptera</taxon>
        <taxon>Sternorrhyncha</taxon>
        <taxon>Psylloidea</taxon>
        <taxon>Psyllidae</taxon>
        <taxon>Diaphorininae</taxon>
        <taxon>Diaphorina</taxon>
    </lineage>
</organism>
<dbReference type="RefSeq" id="XP_008476916.1">
    <property type="nucleotide sequence ID" value="XM_008478694.3"/>
</dbReference>
<evidence type="ECO:0000313" key="3">
    <source>
        <dbReference type="RefSeq" id="XP_008476916.1"/>
    </source>
</evidence>
<dbReference type="KEGG" id="dci:103518204"/>
<evidence type="ECO:0000313" key="4">
    <source>
        <dbReference type="RefSeq" id="XP_008481487.1"/>
    </source>
</evidence>
<dbReference type="GeneID" id="103513847"/>